<dbReference type="GO" id="GO:0002161">
    <property type="term" value="F:aminoacyl-tRNA deacylase activity"/>
    <property type="evidence" value="ECO:0007669"/>
    <property type="project" value="InterPro"/>
</dbReference>
<evidence type="ECO:0000256" key="5">
    <source>
        <dbReference type="ARBA" id="ARBA00022840"/>
    </source>
</evidence>
<evidence type="ECO:0000259" key="14">
    <source>
        <dbReference type="Pfam" id="PF24810"/>
    </source>
</evidence>
<dbReference type="InterPro" id="IPR014729">
    <property type="entry name" value="Rossmann-like_a/b/a_fold"/>
</dbReference>
<evidence type="ECO:0000256" key="2">
    <source>
        <dbReference type="ARBA" id="ARBA00013164"/>
    </source>
</evidence>
<dbReference type="SUPFAM" id="SSF50677">
    <property type="entry name" value="ValRS/IleRS/LeuRS editing domain"/>
    <property type="match status" value="1"/>
</dbReference>
<evidence type="ECO:0000313" key="15">
    <source>
        <dbReference type="EMBL" id="KAF6240689.1"/>
    </source>
</evidence>
<feature type="domain" description="Aminoacyl-tRNA synthetase class Ia" evidence="11">
    <location>
        <begin position="150"/>
        <end position="219"/>
    </location>
</feature>
<dbReference type="InterPro" id="IPR055416">
    <property type="entry name" value="RBD_LARS1"/>
</dbReference>
<comment type="catalytic activity">
    <reaction evidence="9">
        <text>tRNA(Leu) + L-leucine + ATP = L-leucyl-tRNA(Leu) + AMP + diphosphate</text>
        <dbReference type="Rhea" id="RHEA:11688"/>
        <dbReference type="Rhea" id="RHEA-COMP:9613"/>
        <dbReference type="Rhea" id="RHEA-COMP:9622"/>
        <dbReference type="ChEBI" id="CHEBI:30616"/>
        <dbReference type="ChEBI" id="CHEBI:33019"/>
        <dbReference type="ChEBI" id="CHEBI:57427"/>
        <dbReference type="ChEBI" id="CHEBI:78442"/>
        <dbReference type="ChEBI" id="CHEBI:78494"/>
        <dbReference type="ChEBI" id="CHEBI:456215"/>
        <dbReference type="EC" id="6.1.1.4"/>
    </reaction>
</comment>
<evidence type="ECO:0000256" key="6">
    <source>
        <dbReference type="ARBA" id="ARBA00022917"/>
    </source>
</evidence>
<feature type="domain" description="Methionyl/Leucyl tRNA synthetase" evidence="13">
    <location>
        <begin position="802"/>
        <end position="889"/>
    </location>
</feature>
<dbReference type="InterPro" id="IPR013155">
    <property type="entry name" value="M/V/L/I-tRNA-synth_anticd-bd"/>
</dbReference>
<dbReference type="Gene3D" id="3.40.50.620">
    <property type="entry name" value="HUPs"/>
    <property type="match status" value="1"/>
</dbReference>
<dbReference type="InterPro" id="IPR002300">
    <property type="entry name" value="aa-tRNA-synth_Ia"/>
</dbReference>
<feature type="domain" description="Leucine--tRNA ligase RagD-binding" evidence="14">
    <location>
        <begin position="1075"/>
        <end position="1129"/>
    </location>
</feature>
<organism evidence="15 16">
    <name type="scientific">Letharia columbiana</name>
    <dbReference type="NCBI Taxonomy" id="112416"/>
    <lineage>
        <taxon>Eukaryota</taxon>
        <taxon>Fungi</taxon>
        <taxon>Dikarya</taxon>
        <taxon>Ascomycota</taxon>
        <taxon>Pezizomycotina</taxon>
        <taxon>Lecanoromycetes</taxon>
        <taxon>OSLEUM clade</taxon>
        <taxon>Lecanoromycetidae</taxon>
        <taxon>Lecanorales</taxon>
        <taxon>Lecanorineae</taxon>
        <taxon>Parmeliaceae</taxon>
        <taxon>Letharia</taxon>
    </lineage>
</organism>
<evidence type="ECO:0000259" key="13">
    <source>
        <dbReference type="Pfam" id="PF09334"/>
    </source>
</evidence>
<evidence type="ECO:0000256" key="10">
    <source>
        <dbReference type="SAM" id="MobiDB-lite"/>
    </source>
</evidence>
<dbReference type="Pfam" id="PF09334">
    <property type="entry name" value="tRNA-synt_1g"/>
    <property type="match status" value="1"/>
</dbReference>
<dbReference type="Gene3D" id="1.10.730.10">
    <property type="entry name" value="Isoleucyl-tRNA Synthetase, Domain 1"/>
    <property type="match status" value="1"/>
</dbReference>
<dbReference type="NCBIfam" id="NF008957">
    <property type="entry name" value="PRK12300.1"/>
    <property type="match status" value="1"/>
</dbReference>
<keyword evidence="7" id="KW-0030">Aminoacyl-tRNA synthetase</keyword>
<dbReference type="PANTHER" id="PTHR45794">
    <property type="entry name" value="LEUCYL-TRNA SYNTHETASE"/>
    <property type="match status" value="1"/>
</dbReference>
<gene>
    <name evidence="15" type="ORF">HO173_001361</name>
</gene>
<protein>
    <recommendedName>
        <fullName evidence="2">leucine--tRNA ligase</fullName>
        <ecNumber evidence="2">6.1.1.4</ecNumber>
    </recommendedName>
    <alternativeName>
        <fullName evidence="8">Leucyl-tRNA synthetase</fullName>
    </alternativeName>
</protein>
<dbReference type="EC" id="6.1.1.4" evidence="2"/>
<evidence type="ECO:0000256" key="3">
    <source>
        <dbReference type="ARBA" id="ARBA00022598"/>
    </source>
</evidence>
<sequence>MAAEWRPCLGTPDCASRDQMSDRRAATILNAHVSWAAVHQIAGYTCQHCITIRCLAWFAGLKTTILPDEYNYGSCEWRRWRDREDFEIGKCKRPAPSEGSPLTRFLQTEKRDTLIKIEKRYQKKWRESKVFDSNAPTTSEIPMGSILPAELRKKHPKYFAIFAYPYTNGLLHAGHSFTISKVEFTAGFARMEGKRVLFPLGFHLTGMPIKACADKLAEDVRNFGQNFENYEEEDADQTVTAPAPTQAETKEDITKFTSKKGKAAAKTVKMKYQFQIMLALGIPKEEIHRFADAHYWLQYFPPLLKQDLNNFGARIDWRRSMVTTDANPYYDAFVRWQMNRLHELKKIQYGIRYTIYSPKDGQPCMDHDRAEGEGVAPQDYTALKLKVKEWAPKAAEKIKGKLPDGAHVYFVPATLRPETMYGQTCCFVGPKIVYGVFKVSDNEYYVVTKRAAWNMAFQGTFFKSDKFARDAGELHPVLELTGAEVVGTLVNAPLSIHKQGVRILPMESVLPSKGTGVVTSVPSDSPDDYATVTDLAKKAEYYGIEKEWAQLEIPPIIQTPSYGNITAKFLVEKMKINSPKDAKQLAEAKDLAYKEGYYKGRMLIGDFKGESVEAAKPKVRAALIESGEAFEYAEPNGHVVSRSGDECVTAYLGQWFLNYGENDPQWRDTVLDHVKNDMETYSSETQNGFEKNLEWLNRWACARTYGLGSKLPWDPKFLVESLSDSTIYMAYYTISHLLHGDIFGKTPGKLDIKPHQMIDEVWDYIFCRRELSEELLKDCGIKKADLETMRREFEYWYPLDMNSSGKDLIPNHLTFFLYIHIALFPKEFWPRSVRANGHLLLNGDKMSKSTGNFMTLNDAVEKYGADACRIALADAGDGVEDANFEEAVANQIILRMYTLKEWCEEVVNDKSLRTGEANELWDQLFDNEMNTLVHEARQHYEATDYKVALKSSLYDFTSARDFYREATTAASLPMHSSLIHKYITLQALLITPIAPHWADYIWSEVLKNSAPSTIQNALWPDIPTPNPSLTAAREYVRATSSAITSAEAAQQKRKEKGKVISFDPKLPKKLTIFYAASYPAWQDAYLGIVRESFNGMSFDEKNLNTKVQAKGKAEMKRAMPFVQHLKKRLMGGESQEVVFDRKLVFEEGEVLEKMVRGLSRTTGCRVIDVVKVEGEEGEKVGVTTVGEGDGGRREQLPSVAGQATPGSPSFHFENIEG</sequence>
<dbReference type="Pfam" id="PF00133">
    <property type="entry name" value="tRNA-synt_1"/>
    <property type="match status" value="1"/>
</dbReference>
<evidence type="ECO:0000256" key="4">
    <source>
        <dbReference type="ARBA" id="ARBA00022741"/>
    </source>
</evidence>
<dbReference type="SUPFAM" id="SSF52374">
    <property type="entry name" value="Nucleotidylyl transferase"/>
    <property type="match status" value="1"/>
</dbReference>
<dbReference type="GO" id="GO:0004823">
    <property type="term" value="F:leucine-tRNA ligase activity"/>
    <property type="evidence" value="ECO:0007669"/>
    <property type="project" value="UniProtKB-EC"/>
</dbReference>
<evidence type="ECO:0000259" key="11">
    <source>
        <dbReference type="Pfam" id="PF00133"/>
    </source>
</evidence>
<dbReference type="Gene3D" id="3.90.740.10">
    <property type="entry name" value="Valyl/Leucyl/Isoleucyl-tRNA synthetase, editing domain"/>
    <property type="match status" value="1"/>
</dbReference>
<dbReference type="GO" id="GO:0005524">
    <property type="term" value="F:ATP binding"/>
    <property type="evidence" value="ECO:0007669"/>
    <property type="project" value="UniProtKB-KW"/>
</dbReference>
<dbReference type="InterPro" id="IPR015413">
    <property type="entry name" value="Methionyl/Leucyl_tRNA_Synth"/>
</dbReference>
<evidence type="ECO:0000256" key="8">
    <source>
        <dbReference type="ARBA" id="ARBA00030520"/>
    </source>
</evidence>
<dbReference type="RefSeq" id="XP_037169948.1">
    <property type="nucleotide sequence ID" value="XM_037303301.1"/>
</dbReference>
<proteinExistence type="inferred from homology"/>
<dbReference type="InterPro" id="IPR009008">
    <property type="entry name" value="Val/Leu/Ile-tRNA-synth_edit"/>
</dbReference>
<dbReference type="PANTHER" id="PTHR45794:SF1">
    <property type="entry name" value="LEUCINE--TRNA LIGASE, CYTOPLASMIC"/>
    <property type="match status" value="1"/>
</dbReference>
<feature type="region of interest" description="Disordered" evidence="10">
    <location>
        <begin position="1181"/>
        <end position="1208"/>
    </location>
</feature>
<keyword evidence="5" id="KW-0067">ATP-binding</keyword>
<feature type="domain" description="Methionyl/Valyl/Leucyl/Isoleucyl-tRNA synthetase anticodon-binding" evidence="12">
    <location>
        <begin position="922"/>
        <end position="1051"/>
    </location>
</feature>
<keyword evidence="4" id="KW-0547">Nucleotide-binding</keyword>
<dbReference type="NCBIfam" id="TIGR00395">
    <property type="entry name" value="leuS_arch"/>
    <property type="match status" value="1"/>
</dbReference>
<evidence type="ECO:0000256" key="9">
    <source>
        <dbReference type="ARBA" id="ARBA00047469"/>
    </source>
</evidence>
<dbReference type="GeneID" id="59283035"/>
<comment type="similarity">
    <text evidence="1">Belongs to the class-I aminoacyl-tRNA synthetase family.</text>
</comment>
<dbReference type="FunFam" id="3.90.740.10:FF:000001">
    <property type="entry name" value="Leucine--tRNA ligase, cytoplasmic"/>
    <property type="match status" value="1"/>
</dbReference>
<dbReference type="Pfam" id="PF08264">
    <property type="entry name" value="Anticodon_1"/>
    <property type="match status" value="1"/>
</dbReference>
<dbReference type="GO" id="GO:0006429">
    <property type="term" value="P:leucyl-tRNA aminoacylation"/>
    <property type="evidence" value="ECO:0007669"/>
    <property type="project" value="InterPro"/>
</dbReference>
<dbReference type="InterPro" id="IPR004493">
    <property type="entry name" value="Leu-tRNA-synth_Ia_arc/euk"/>
</dbReference>
<dbReference type="OrthoDB" id="10249672at2759"/>
<accession>A0A8H6G4Y5</accession>
<dbReference type="Proteomes" id="UP000578531">
    <property type="component" value="Unassembled WGS sequence"/>
</dbReference>
<reference evidence="15 16" key="1">
    <citation type="journal article" date="2020" name="Genomics">
        <title>Complete, high-quality genomes from long-read metagenomic sequencing of two wolf lichen thalli reveals enigmatic genome architecture.</title>
        <authorList>
            <person name="McKenzie S.K."/>
            <person name="Walston R.F."/>
            <person name="Allen J.L."/>
        </authorList>
    </citation>
    <scope>NUCLEOTIDE SEQUENCE [LARGE SCALE GENOMIC DNA]</scope>
    <source>
        <strain evidence="15">WasteWater2</strain>
    </source>
</reference>
<dbReference type="AlphaFoldDB" id="A0A8H6G4Y5"/>
<keyword evidence="6" id="KW-0648">Protein biosynthesis</keyword>
<dbReference type="CDD" id="cd07959">
    <property type="entry name" value="Anticodon_Ia_Leu_AEc"/>
    <property type="match status" value="1"/>
</dbReference>
<evidence type="ECO:0000256" key="1">
    <source>
        <dbReference type="ARBA" id="ARBA00005594"/>
    </source>
</evidence>
<dbReference type="SUPFAM" id="SSF47323">
    <property type="entry name" value="Anticodon-binding domain of a subclass of class I aminoacyl-tRNA synthetases"/>
    <property type="match status" value="1"/>
</dbReference>
<evidence type="ECO:0000256" key="7">
    <source>
        <dbReference type="ARBA" id="ARBA00023146"/>
    </source>
</evidence>
<comment type="caution">
    <text evidence="15">The sequence shown here is derived from an EMBL/GenBank/DDBJ whole genome shotgun (WGS) entry which is preliminary data.</text>
</comment>
<dbReference type="Pfam" id="PF24810">
    <property type="entry name" value="RBD_LARS1"/>
    <property type="match status" value="1"/>
</dbReference>
<dbReference type="InterPro" id="IPR009080">
    <property type="entry name" value="tRNAsynth_Ia_anticodon-bd"/>
</dbReference>
<evidence type="ECO:0000313" key="16">
    <source>
        <dbReference type="Proteomes" id="UP000578531"/>
    </source>
</evidence>
<evidence type="ECO:0000259" key="12">
    <source>
        <dbReference type="Pfam" id="PF08264"/>
    </source>
</evidence>
<name>A0A8H6G4Y5_9LECA</name>
<keyword evidence="16" id="KW-1185">Reference proteome</keyword>
<keyword evidence="3" id="KW-0436">Ligase</keyword>
<dbReference type="EMBL" id="JACCJC010000003">
    <property type="protein sequence ID" value="KAF6240689.1"/>
    <property type="molecule type" value="Genomic_DNA"/>
</dbReference>